<dbReference type="GO" id="GO:0003964">
    <property type="term" value="F:RNA-directed DNA polymerase activity"/>
    <property type="evidence" value="ECO:0007669"/>
    <property type="project" value="UniProtKB-KW"/>
</dbReference>
<comment type="caution">
    <text evidence="2">The sequence shown here is derived from an EMBL/GenBank/DDBJ whole genome shotgun (WGS) entry which is preliminary data.</text>
</comment>
<evidence type="ECO:0000259" key="1">
    <source>
        <dbReference type="PROSITE" id="PS50878"/>
    </source>
</evidence>
<dbReference type="Pfam" id="PF00078">
    <property type="entry name" value="RVT_1"/>
    <property type="match status" value="1"/>
</dbReference>
<keyword evidence="2" id="KW-0808">Transferase</keyword>
<feature type="domain" description="Reverse transcriptase" evidence="1">
    <location>
        <begin position="1"/>
        <end position="308"/>
    </location>
</feature>
<keyword evidence="3" id="KW-1185">Reference proteome</keyword>
<dbReference type="EMBL" id="JAAILA010000003">
    <property type="protein sequence ID" value="NEX87580.1"/>
    <property type="molecule type" value="Genomic_DNA"/>
</dbReference>
<evidence type="ECO:0000313" key="2">
    <source>
        <dbReference type="EMBL" id="NEX87580.1"/>
    </source>
</evidence>
<accession>A0ABX0D2D6</accession>
<reference evidence="2 3" key="1">
    <citation type="submission" date="2020-02" db="EMBL/GenBank/DDBJ databases">
        <title>Genome sequencing of Aeromonas rivipollensis.</title>
        <authorList>
            <person name="Fono-Tamo Ubani E.K."/>
            <person name="Lekota K.E."/>
        </authorList>
    </citation>
    <scope>NUCLEOTIDE SEQUENCE [LARGE SCALE GENOMIC DNA]</scope>
    <source>
        <strain evidence="2 3">G78</strain>
    </source>
</reference>
<dbReference type="Proteomes" id="UP000472827">
    <property type="component" value="Unassembled WGS sequence"/>
</dbReference>
<dbReference type="PROSITE" id="PS50878">
    <property type="entry name" value="RT_POL"/>
    <property type="match status" value="1"/>
</dbReference>
<gene>
    <name evidence="2" type="ORF">G4923_02460</name>
</gene>
<evidence type="ECO:0000313" key="3">
    <source>
        <dbReference type="Proteomes" id="UP000472827"/>
    </source>
</evidence>
<protein>
    <submittedName>
        <fullName evidence="2">RNA-directed DNA polymerase</fullName>
    </submittedName>
</protein>
<sequence length="498" mass="56036">MKRIIELSNKEARSHFLKGSSYFNGDMPSYISFEPILTAVSDVLSGNSFAQYKASNPAEYPDVNYNFIANKDGRFAWRPYELMHPAIYVSLVNVICEENNWTLIKSRIAEFEDGVVDCCSAPVVSVNQQSDVATQIKSWWQAVEQRSLMYSLEFSHLLHTDVTDCYGSLYTHSIAWAIHGLEEAKKSKNDKSLLGNKIDFHIQSSRYGQTNGIAQGSVLMDFIAEIVLGYVDKLIYEELGDCSDIRILRYRDDYRIFANNDERAEAVLKVVSDKLRTVGMKLGVSKTFSSRNVVEGSVKPDKLAGIEFQDLGTTNAKTIQKQLMRLHSFGQRYPNSGALRRLMGDFHTSVSKQTVIPDDLEVQVSIATDIANISPATFPAVAGILSHLISLAPGEEKILLWTKVRNKMKRVPYNGYLEIWLQRVIQPKSVGIHFESDEAICKIVNGDNPHLWACEWIASDALKNAINVKKILVASVTEATEVIEPDEIELFKQNAWAY</sequence>
<keyword evidence="2" id="KW-0695">RNA-directed DNA polymerase</keyword>
<name>A0ABX0D2D6_9GAMM</name>
<organism evidence="2 3">
    <name type="scientific">Aeromonas rivipollensis</name>
    <dbReference type="NCBI Taxonomy" id="948519"/>
    <lineage>
        <taxon>Bacteria</taxon>
        <taxon>Pseudomonadati</taxon>
        <taxon>Pseudomonadota</taxon>
        <taxon>Gammaproteobacteria</taxon>
        <taxon>Aeromonadales</taxon>
        <taxon>Aeromonadaceae</taxon>
        <taxon>Aeromonas</taxon>
    </lineage>
</organism>
<keyword evidence="2" id="KW-0548">Nucleotidyltransferase</keyword>
<dbReference type="CDD" id="cd01646">
    <property type="entry name" value="RT_Bac_retron_I"/>
    <property type="match status" value="1"/>
</dbReference>
<dbReference type="InterPro" id="IPR000477">
    <property type="entry name" value="RT_dom"/>
</dbReference>
<proteinExistence type="predicted"/>